<feature type="domain" description="Peptidase S8/S53" evidence="8">
    <location>
        <begin position="98"/>
        <end position="524"/>
    </location>
</feature>
<accession>A0A7I8KGU3</accession>
<dbReference type="SUPFAM" id="SSF52743">
    <property type="entry name" value="Subtilisin-like"/>
    <property type="match status" value="1"/>
</dbReference>
<evidence type="ECO:0000256" key="1">
    <source>
        <dbReference type="ARBA" id="ARBA00011073"/>
    </source>
</evidence>
<proteinExistence type="inferred from homology"/>
<keyword evidence="12" id="KW-1185">Reference proteome</keyword>
<organism evidence="11 12">
    <name type="scientific">Spirodela intermedia</name>
    <name type="common">Intermediate duckweed</name>
    <dbReference type="NCBI Taxonomy" id="51605"/>
    <lineage>
        <taxon>Eukaryota</taxon>
        <taxon>Viridiplantae</taxon>
        <taxon>Streptophyta</taxon>
        <taxon>Embryophyta</taxon>
        <taxon>Tracheophyta</taxon>
        <taxon>Spermatophyta</taxon>
        <taxon>Magnoliopsida</taxon>
        <taxon>Liliopsida</taxon>
        <taxon>Araceae</taxon>
        <taxon>Lemnoideae</taxon>
        <taxon>Spirodela</taxon>
    </lineage>
</organism>
<dbReference type="InterPro" id="IPR036852">
    <property type="entry name" value="Peptidase_S8/S53_dom_sf"/>
</dbReference>
<dbReference type="InterPro" id="IPR034197">
    <property type="entry name" value="Peptidases_S8_3"/>
</dbReference>
<feature type="active site" description="Charge relay system" evidence="6 7">
    <location>
        <position position="178"/>
    </location>
</feature>
<evidence type="ECO:0000313" key="12">
    <source>
        <dbReference type="Proteomes" id="UP000663760"/>
    </source>
</evidence>
<evidence type="ECO:0000256" key="2">
    <source>
        <dbReference type="ARBA" id="ARBA00022670"/>
    </source>
</evidence>
<dbReference type="OrthoDB" id="206201at2759"/>
<dbReference type="Proteomes" id="UP000663760">
    <property type="component" value="Chromosome 5"/>
</dbReference>
<keyword evidence="5 7" id="KW-0720">Serine protease</keyword>
<dbReference type="InterPro" id="IPR045051">
    <property type="entry name" value="SBT"/>
</dbReference>
<dbReference type="CDD" id="cd02120">
    <property type="entry name" value="PA_subtilisin_like"/>
    <property type="match status" value="1"/>
</dbReference>
<comment type="similarity">
    <text evidence="1 7">Belongs to the peptidase S8 family.</text>
</comment>
<sequence length="706" mass="74278">MDRAAMPRAFSDHGNWFSAALSSAAEQFPETASAAPTLLYVYNNAIHGFSARLSSSQLSHIEKLRGFLSAYPDMPVQVDTTHSFEFLRLNPSFDPHDGEGDIVGVVDSGVWPERGSFKDDGMPEVPSWWRGTCEEGVDFNSSACNKKLIGARYFNKGLLAAGANPAAVASSDRDTEGHGTHTLSTAAGNYVDSASSFGYARGTVGGMAPRAHLAVYKAAWNDGTTATDLIAAIDGAISDGMDVISLSLSVGPVPLHRDPVAISAFAAMEKGIFVAAPAAVNSGPSPATLHNGAPWLFTVGAGDLDREFAGTVELGDGRSIIGTSPYVGAAALDESPLVFMGACNNITSLKQVGRKIVVCQTPSFASTGIAISFTAAAEVSGGIFISPTSYNLFFQRLEHPGALVSPADGAAIMEYIEKSPSPTAGARFGQTILGISGAPSVPFYTSRGPPRSCASVLKPDLTPSSTVGGVGSRVVYSPFNIATGTSISCPHAAGIAALLKVTHPQWSPAAIRSAMMTTADSLDNTGEPIRDMGEGEAAAPLSMGSGHVNPDRALNPGLVYDAGAGDYINLLCAMNLTREQITVITRSSRDDCSTPSLDLNYPSFIVYFSPNEFSPAANATRVFRRTLTNVADGSWSYFSRSTPMEGINLHVEPHTLVFKEKNEKQNFTLRVEVNTAIKPGIWVDSLGKHVVRSPIVATTLTVEPLS</sequence>
<feature type="domain" description="Subtilisin-like protease fibronectin type-III" evidence="10">
    <location>
        <begin position="598"/>
        <end position="696"/>
    </location>
</feature>
<dbReference type="EMBL" id="LR746268">
    <property type="protein sequence ID" value="CAA7396933.1"/>
    <property type="molecule type" value="Genomic_DNA"/>
</dbReference>
<name>A0A7I8KGU3_SPIIN</name>
<feature type="domain" description="Inhibitor I9" evidence="9">
    <location>
        <begin position="2"/>
        <end position="78"/>
    </location>
</feature>
<dbReference type="PRINTS" id="PR00723">
    <property type="entry name" value="SUBTILISIN"/>
</dbReference>
<dbReference type="Pfam" id="PF17766">
    <property type="entry name" value="fn3_6"/>
    <property type="match status" value="1"/>
</dbReference>
<evidence type="ECO:0000313" key="11">
    <source>
        <dbReference type="EMBL" id="CAA7396933.1"/>
    </source>
</evidence>
<dbReference type="CDD" id="cd04852">
    <property type="entry name" value="Peptidases_S8_3"/>
    <property type="match status" value="1"/>
</dbReference>
<evidence type="ECO:0000256" key="5">
    <source>
        <dbReference type="ARBA" id="ARBA00022825"/>
    </source>
</evidence>
<dbReference type="Gene3D" id="2.60.40.2310">
    <property type="match status" value="1"/>
</dbReference>
<keyword evidence="2 7" id="KW-0645">Protease</keyword>
<dbReference type="Gene3D" id="3.30.70.80">
    <property type="entry name" value="Peptidase S8 propeptide/proteinase inhibitor I9"/>
    <property type="match status" value="1"/>
</dbReference>
<dbReference type="Pfam" id="PF05922">
    <property type="entry name" value="Inhibitor_I9"/>
    <property type="match status" value="1"/>
</dbReference>
<keyword evidence="4 7" id="KW-0378">Hydrolase</keyword>
<evidence type="ECO:0000259" key="8">
    <source>
        <dbReference type="Pfam" id="PF00082"/>
    </source>
</evidence>
<evidence type="ECO:0000259" key="9">
    <source>
        <dbReference type="Pfam" id="PF05922"/>
    </source>
</evidence>
<dbReference type="AlphaFoldDB" id="A0A7I8KGU3"/>
<dbReference type="Gene3D" id="3.40.50.200">
    <property type="entry name" value="Peptidase S8/S53 domain"/>
    <property type="match status" value="1"/>
</dbReference>
<feature type="active site" description="Charge relay system" evidence="6 7">
    <location>
        <position position="107"/>
    </location>
</feature>
<evidence type="ECO:0000256" key="7">
    <source>
        <dbReference type="PROSITE-ProRule" id="PRU01240"/>
    </source>
</evidence>
<dbReference type="InterPro" id="IPR010259">
    <property type="entry name" value="S8pro/Inhibitor_I9"/>
</dbReference>
<dbReference type="Gene3D" id="3.50.30.30">
    <property type="match status" value="1"/>
</dbReference>
<evidence type="ECO:0000256" key="6">
    <source>
        <dbReference type="PIRSR" id="PIRSR615500-1"/>
    </source>
</evidence>
<dbReference type="Pfam" id="PF00082">
    <property type="entry name" value="Peptidase_S8"/>
    <property type="match status" value="1"/>
</dbReference>
<dbReference type="PROSITE" id="PS00138">
    <property type="entry name" value="SUBTILASE_SER"/>
    <property type="match status" value="1"/>
</dbReference>
<keyword evidence="3" id="KW-0732">Signal</keyword>
<dbReference type="GO" id="GO:0006508">
    <property type="term" value="P:proteolysis"/>
    <property type="evidence" value="ECO:0007669"/>
    <property type="project" value="UniProtKB-KW"/>
</dbReference>
<dbReference type="InterPro" id="IPR023828">
    <property type="entry name" value="Peptidase_S8_Ser-AS"/>
</dbReference>
<dbReference type="PROSITE" id="PS51892">
    <property type="entry name" value="SUBTILASE"/>
    <property type="match status" value="1"/>
</dbReference>
<dbReference type="InterPro" id="IPR015500">
    <property type="entry name" value="Peptidase_S8_subtilisin-rel"/>
</dbReference>
<protein>
    <submittedName>
        <fullName evidence="11">Uncharacterized protein</fullName>
    </submittedName>
</protein>
<evidence type="ECO:0000256" key="4">
    <source>
        <dbReference type="ARBA" id="ARBA00022801"/>
    </source>
</evidence>
<dbReference type="InterPro" id="IPR041469">
    <property type="entry name" value="Subtilisin-like_FN3"/>
</dbReference>
<evidence type="ECO:0000256" key="3">
    <source>
        <dbReference type="ARBA" id="ARBA00022729"/>
    </source>
</evidence>
<feature type="active site" description="Charge relay system" evidence="6 7">
    <location>
        <position position="486"/>
    </location>
</feature>
<reference evidence="11" key="1">
    <citation type="submission" date="2020-02" db="EMBL/GenBank/DDBJ databases">
        <authorList>
            <person name="Scholz U."/>
            <person name="Mascher M."/>
            <person name="Fiebig A."/>
        </authorList>
    </citation>
    <scope>NUCLEOTIDE SEQUENCE</scope>
</reference>
<evidence type="ECO:0000259" key="10">
    <source>
        <dbReference type="Pfam" id="PF17766"/>
    </source>
</evidence>
<dbReference type="InterPro" id="IPR037045">
    <property type="entry name" value="S8pro/Inhibitor_I9_sf"/>
</dbReference>
<dbReference type="GO" id="GO:0004252">
    <property type="term" value="F:serine-type endopeptidase activity"/>
    <property type="evidence" value="ECO:0007669"/>
    <property type="project" value="UniProtKB-UniRule"/>
</dbReference>
<dbReference type="InterPro" id="IPR000209">
    <property type="entry name" value="Peptidase_S8/S53_dom"/>
</dbReference>
<gene>
    <name evidence="11" type="ORF">SI8410_05007596</name>
</gene>
<dbReference type="PANTHER" id="PTHR10795">
    <property type="entry name" value="PROPROTEIN CONVERTASE SUBTILISIN/KEXIN"/>
    <property type="match status" value="1"/>
</dbReference>